<comment type="pathway">
    <text evidence="1 15">Amino-acid biosynthesis; L-methionine biosynthesis via de novo pathway; L-homoserine from L-aspartate: step 2/3.</text>
</comment>
<dbReference type="GO" id="GO:0019877">
    <property type="term" value="P:diaminopimelate biosynthetic process"/>
    <property type="evidence" value="ECO:0007669"/>
    <property type="project" value="UniProtKB-UniRule"/>
</dbReference>
<dbReference type="GO" id="GO:0050661">
    <property type="term" value="F:NADP binding"/>
    <property type="evidence" value="ECO:0007669"/>
    <property type="project" value="UniProtKB-UniRule"/>
</dbReference>
<feature type="binding site" evidence="15">
    <location>
        <begin position="156"/>
        <end position="157"/>
    </location>
    <ligand>
        <name>NADP(+)</name>
        <dbReference type="ChEBI" id="CHEBI:58349"/>
    </ligand>
</feature>
<dbReference type="GO" id="GO:0051287">
    <property type="term" value="F:NAD binding"/>
    <property type="evidence" value="ECO:0007669"/>
    <property type="project" value="InterPro"/>
</dbReference>
<feature type="active site" description="Acyl-thioester intermediate" evidence="15 16">
    <location>
        <position position="126"/>
    </location>
</feature>
<dbReference type="PANTHER" id="PTHR46278">
    <property type="entry name" value="DEHYDROGENASE, PUTATIVE-RELATED"/>
    <property type="match status" value="1"/>
</dbReference>
<comment type="caution">
    <text evidence="15">Lacks conserved residue(s) required for the propagation of feature annotation.</text>
</comment>
<keyword evidence="12 15" id="KW-0457">Lysine biosynthesis</keyword>
<feature type="active site" description="Proton acceptor" evidence="15 16">
    <location>
        <position position="233"/>
    </location>
</feature>
<accession>A0A1R4KLV6</accession>
<evidence type="ECO:0000256" key="4">
    <source>
        <dbReference type="ARBA" id="ARBA00010584"/>
    </source>
</evidence>
<evidence type="ECO:0000256" key="10">
    <source>
        <dbReference type="ARBA" id="ARBA00022915"/>
    </source>
</evidence>
<dbReference type="EMBL" id="FUKW01000161">
    <property type="protein sequence ID" value="SJN45278.1"/>
    <property type="molecule type" value="Genomic_DNA"/>
</dbReference>
<proteinExistence type="inferred from homology"/>
<evidence type="ECO:0000256" key="9">
    <source>
        <dbReference type="ARBA" id="ARBA00022857"/>
    </source>
</evidence>
<comment type="catalytic activity">
    <reaction evidence="14 15">
        <text>L-aspartate 4-semialdehyde + phosphate + NADP(+) = 4-phospho-L-aspartate + NADPH + H(+)</text>
        <dbReference type="Rhea" id="RHEA:24284"/>
        <dbReference type="ChEBI" id="CHEBI:15378"/>
        <dbReference type="ChEBI" id="CHEBI:43474"/>
        <dbReference type="ChEBI" id="CHEBI:57535"/>
        <dbReference type="ChEBI" id="CHEBI:57783"/>
        <dbReference type="ChEBI" id="CHEBI:58349"/>
        <dbReference type="ChEBI" id="CHEBI:537519"/>
        <dbReference type="EC" id="1.2.1.11"/>
    </reaction>
</comment>
<comment type="subunit">
    <text evidence="5 15">Homodimer.</text>
</comment>
<dbReference type="UniPathway" id="UPA00051">
    <property type="reaction ID" value="UER00464"/>
</dbReference>
<dbReference type="EC" id="1.2.1.11" evidence="6 15"/>
<organism evidence="18 19">
    <name type="scientific">Marinilactibacillus psychrotolerans 42ea</name>
    <dbReference type="NCBI Taxonomy" id="1255609"/>
    <lineage>
        <taxon>Bacteria</taxon>
        <taxon>Bacillati</taxon>
        <taxon>Bacillota</taxon>
        <taxon>Bacilli</taxon>
        <taxon>Lactobacillales</taxon>
        <taxon>Carnobacteriaceae</taxon>
        <taxon>Marinilactibacillus</taxon>
    </lineage>
</organism>
<dbReference type="SMART" id="SM00859">
    <property type="entry name" value="Semialdhyde_dh"/>
    <property type="match status" value="1"/>
</dbReference>
<gene>
    <name evidence="15" type="primary">asd</name>
    <name evidence="18" type="ORF">FM115_11025</name>
</gene>
<evidence type="ECO:0000256" key="3">
    <source>
        <dbReference type="ARBA" id="ARBA00005097"/>
    </source>
</evidence>
<dbReference type="SUPFAM" id="SSF55347">
    <property type="entry name" value="Glyceraldehyde-3-phosphate dehydrogenase-like, C-terminal domain"/>
    <property type="match status" value="1"/>
</dbReference>
<dbReference type="PANTHER" id="PTHR46278:SF2">
    <property type="entry name" value="ASPARTATE-SEMIALDEHYDE DEHYDROGENASE"/>
    <property type="match status" value="1"/>
</dbReference>
<dbReference type="NCBIfam" id="TIGR01296">
    <property type="entry name" value="asd_B"/>
    <property type="match status" value="1"/>
</dbReference>
<reference evidence="18 19" key="1">
    <citation type="submission" date="2017-02" db="EMBL/GenBank/DDBJ databases">
        <authorList>
            <person name="Peterson S.W."/>
        </authorList>
    </citation>
    <scope>NUCLEOTIDE SEQUENCE [LARGE SCALE GENOMIC DNA]</scope>
    <source>
        <strain evidence="18 19">42ea</strain>
    </source>
</reference>
<dbReference type="HAMAP" id="MF_02121">
    <property type="entry name" value="ASADH"/>
    <property type="match status" value="1"/>
</dbReference>
<keyword evidence="10 15" id="KW-0220">Diaminopimelate biosynthesis</keyword>
<dbReference type="InterPro" id="IPR000534">
    <property type="entry name" value="Semialdehyde_DH_NAD-bd"/>
</dbReference>
<dbReference type="Pfam" id="PF01118">
    <property type="entry name" value="Semialdhyde_dh"/>
    <property type="match status" value="1"/>
</dbReference>
<evidence type="ECO:0000256" key="11">
    <source>
        <dbReference type="ARBA" id="ARBA00023002"/>
    </source>
</evidence>
<evidence type="ECO:0000259" key="17">
    <source>
        <dbReference type="SMART" id="SM00859"/>
    </source>
</evidence>
<dbReference type="CDD" id="cd18131">
    <property type="entry name" value="ASADH_C_bac_euk_like"/>
    <property type="match status" value="1"/>
</dbReference>
<dbReference type="InterPro" id="IPR012280">
    <property type="entry name" value="Semialdhyde_DH_dimer_dom"/>
</dbReference>
<dbReference type="InterPro" id="IPR005986">
    <property type="entry name" value="Asp_semialdehyde_DH_beta"/>
</dbReference>
<dbReference type="GO" id="GO:0046983">
    <property type="term" value="F:protein dimerization activity"/>
    <property type="evidence" value="ECO:0007669"/>
    <property type="project" value="InterPro"/>
</dbReference>
<feature type="binding site" evidence="15">
    <location>
        <begin position="38"/>
        <end position="39"/>
    </location>
    <ligand>
        <name>NADP(+)</name>
        <dbReference type="ChEBI" id="CHEBI:58349"/>
    </ligand>
</feature>
<keyword evidence="8 15" id="KW-0791">Threonine biosynthesis</keyword>
<name>A0A1R4KLV6_9LACT</name>
<dbReference type="UniPathway" id="UPA00034">
    <property type="reaction ID" value="UER00016"/>
</dbReference>
<evidence type="ECO:0000256" key="7">
    <source>
        <dbReference type="ARBA" id="ARBA00022605"/>
    </source>
</evidence>
<evidence type="ECO:0000313" key="19">
    <source>
        <dbReference type="Proteomes" id="UP000195611"/>
    </source>
</evidence>
<evidence type="ECO:0000256" key="15">
    <source>
        <dbReference type="HAMAP-Rule" id="MF_02121"/>
    </source>
</evidence>
<comment type="pathway">
    <text evidence="2 15">Amino-acid biosynthesis; L-lysine biosynthesis via DAP pathway; (S)-tetrahydrodipicolinate from L-aspartate: step 2/4.</text>
</comment>
<dbReference type="AlphaFoldDB" id="A0A1R4KLV6"/>
<evidence type="ECO:0000256" key="12">
    <source>
        <dbReference type="ARBA" id="ARBA00023154"/>
    </source>
</evidence>
<feature type="binding site" evidence="15">
    <location>
        <begin position="10"/>
        <end position="13"/>
    </location>
    <ligand>
        <name>NADP(+)</name>
        <dbReference type="ChEBI" id="CHEBI:58349"/>
    </ligand>
</feature>
<keyword evidence="9 15" id="KW-0521">NADP</keyword>
<comment type="similarity">
    <text evidence="4 15">Belongs to the aspartate-semialdehyde dehydrogenase family.</text>
</comment>
<dbReference type="GO" id="GO:0004073">
    <property type="term" value="F:aspartate-semialdehyde dehydrogenase activity"/>
    <property type="evidence" value="ECO:0007669"/>
    <property type="project" value="UniProtKB-UniRule"/>
</dbReference>
<dbReference type="Gene3D" id="3.30.360.10">
    <property type="entry name" value="Dihydrodipicolinate Reductase, domain 2"/>
    <property type="match status" value="1"/>
</dbReference>
<dbReference type="Pfam" id="PF02774">
    <property type="entry name" value="Semialdhyde_dhC"/>
    <property type="match status" value="1"/>
</dbReference>
<dbReference type="Proteomes" id="UP000195611">
    <property type="component" value="Unassembled WGS sequence"/>
</dbReference>
<evidence type="ECO:0000256" key="16">
    <source>
        <dbReference type="PIRSR" id="PIRSR000148-1"/>
    </source>
</evidence>
<evidence type="ECO:0000256" key="13">
    <source>
        <dbReference type="ARBA" id="ARBA00023167"/>
    </source>
</evidence>
<dbReference type="GO" id="GO:0009089">
    <property type="term" value="P:lysine biosynthetic process via diaminopimelate"/>
    <property type="evidence" value="ECO:0007669"/>
    <property type="project" value="UniProtKB-UniRule"/>
</dbReference>
<evidence type="ECO:0000256" key="1">
    <source>
        <dbReference type="ARBA" id="ARBA00005021"/>
    </source>
</evidence>
<dbReference type="GO" id="GO:0009097">
    <property type="term" value="P:isoleucine biosynthetic process"/>
    <property type="evidence" value="ECO:0007669"/>
    <property type="project" value="UniProtKB-UniRule"/>
</dbReference>
<evidence type="ECO:0000256" key="2">
    <source>
        <dbReference type="ARBA" id="ARBA00005076"/>
    </source>
</evidence>
<sequence length="330" mass="36525">MYSIAVVGATGLVGSTMLELLKKRNIPIEKLTLFSSARSAGKEIIFNDKSYIVEELTESKTQGPFDYVLMSAGGETSLQFSPLFEQQGAIVIDNSSAWRMDPEISLVVPEVNPPSLSRKIIANPNCSTIQSVGPLNILADAYGLKRVAYTTYQSVSGSGWKGIEDLKRGERGEEPVNYPHPIYNNVLPHIDVFQEDGYTKEEVKMIEETRKILQLPSLPVTATCVRVPVTSAHSVAINVTLEKETTSEEIKMLFNENPYVTLEDDPKHDIYPMPVNAGGKEGVFVGRIRKDNSLPNTFHVWTVSDNILKGAALNAIQILEQLITRKENTK</sequence>
<dbReference type="GO" id="GO:0009088">
    <property type="term" value="P:threonine biosynthetic process"/>
    <property type="evidence" value="ECO:0007669"/>
    <property type="project" value="UniProtKB-UniRule"/>
</dbReference>
<feature type="binding site" evidence="15">
    <location>
        <position position="99"/>
    </location>
    <ligand>
        <name>phosphate</name>
        <dbReference type="ChEBI" id="CHEBI:43474"/>
    </ligand>
</feature>
<dbReference type="InterPro" id="IPR036291">
    <property type="entry name" value="NAD(P)-bd_dom_sf"/>
</dbReference>
<keyword evidence="13 15" id="KW-0486">Methionine biosynthesis</keyword>
<dbReference type="Gene3D" id="3.40.50.720">
    <property type="entry name" value="NAD(P)-binding Rossmann-like Domain"/>
    <property type="match status" value="1"/>
</dbReference>
<evidence type="ECO:0000256" key="6">
    <source>
        <dbReference type="ARBA" id="ARBA00013120"/>
    </source>
</evidence>
<evidence type="ECO:0000256" key="5">
    <source>
        <dbReference type="ARBA" id="ARBA00011738"/>
    </source>
</evidence>
<feature type="binding site" evidence="15">
    <location>
        <position position="153"/>
    </location>
    <ligand>
        <name>substrate</name>
    </ligand>
</feature>
<keyword evidence="7 15" id="KW-0028">Amino-acid biosynthesis</keyword>
<comment type="function">
    <text evidence="15">Catalyzes the NADPH-dependent formation of L-aspartate-semialdehyde (L-ASA) by the reductive dephosphorylation of L-aspartyl-4-phosphate.</text>
</comment>
<keyword evidence="11 15" id="KW-0560">Oxidoreductase</keyword>
<evidence type="ECO:0000256" key="14">
    <source>
        <dbReference type="ARBA" id="ARBA00047891"/>
    </source>
</evidence>
<dbReference type="PIRSF" id="PIRSF000148">
    <property type="entry name" value="ASA_dh"/>
    <property type="match status" value="1"/>
</dbReference>
<comment type="pathway">
    <text evidence="3 15">Amino-acid biosynthesis; L-threonine biosynthesis; L-threonine from L-aspartate: step 2/5.</text>
</comment>
<dbReference type="GO" id="GO:0071266">
    <property type="term" value="P:'de novo' L-methionine biosynthetic process"/>
    <property type="evidence" value="ECO:0007669"/>
    <property type="project" value="UniProtKB-UniRule"/>
</dbReference>
<feature type="binding site" evidence="15">
    <location>
        <position position="175"/>
    </location>
    <ligand>
        <name>NADP(+)</name>
        <dbReference type="ChEBI" id="CHEBI:58349"/>
    </ligand>
</feature>
<feature type="binding site" evidence="15">
    <location>
        <position position="306"/>
    </location>
    <ligand>
        <name>NADP(+)</name>
        <dbReference type="ChEBI" id="CHEBI:58349"/>
    </ligand>
</feature>
<dbReference type="InterPro" id="IPR012080">
    <property type="entry name" value="Asp_semialdehyde_DH"/>
</dbReference>
<dbReference type="CDD" id="cd02316">
    <property type="entry name" value="VcASADH2_like_N"/>
    <property type="match status" value="1"/>
</dbReference>
<feature type="binding site" evidence="15">
    <location>
        <position position="226"/>
    </location>
    <ligand>
        <name>substrate</name>
    </ligand>
</feature>
<feature type="domain" description="Semialdehyde dehydrogenase NAD-binding" evidence="17">
    <location>
        <begin position="3"/>
        <end position="119"/>
    </location>
</feature>
<dbReference type="NCBIfam" id="NF011456">
    <property type="entry name" value="PRK14874.1"/>
    <property type="match status" value="1"/>
</dbReference>
<evidence type="ECO:0000313" key="18">
    <source>
        <dbReference type="EMBL" id="SJN45278.1"/>
    </source>
</evidence>
<dbReference type="UniPathway" id="UPA00050">
    <property type="reaction ID" value="UER00463"/>
</dbReference>
<dbReference type="RefSeq" id="WP_087060215.1">
    <property type="nucleotide sequence ID" value="NZ_FUKW01000161.1"/>
</dbReference>
<protein>
    <recommendedName>
        <fullName evidence="6 15">Aspartate-semialdehyde dehydrogenase</fullName>
        <shortName evidence="15">ASA dehydrogenase</shortName>
        <shortName evidence="15">ASADH</shortName>
        <ecNumber evidence="6 15">1.2.1.11</ecNumber>
    </recommendedName>
    <alternativeName>
        <fullName evidence="15">Aspartate-beta-semialdehyde dehydrogenase</fullName>
    </alternativeName>
</protein>
<evidence type="ECO:0000256" key="8">
    <source>
        <dbReference type="ARBA" id="ARBA00022697"/>
    </source>
</evidence>
<dbReference type="SUPFAM" id="SSF51735">
    <property type="entry name" value="NAD(P)-binding Rossmann-fold domains"/>
    <property type="match status" value="1"/>
</dbReference>